<dbReference type="EMBL" id="QMQY01000047">
    <property type="protein sequence ID" value="RLE50795.1"/>
    <property type="molecule type" value="Genomic_DNA"/>
</dbReference>
<dbReference type="InterPro" id="IPR053199">
    <property type="entry name" value="cDPG_synthetase-like"/>
</dbReference>
<protein>
    <submittedName>
        <fullName evidence="1">GTPase</fullName>
    </submittedName>
</protein>
<evidence type="ECO:0000313" key="2">
    <source>
        <dbReference type="Proteomes" id="UP000281962"/>
    </source>
</evidence>
<proteinExistence type="predicted"/>
<reference evidence="1 2" key="1">
    <citation type="submission" date="2018-06" db="EMBL/GenBank/DDBJ databases">
        <title>Extensive metabolic versatility and redundancy in microbially diverse, dynamic hydrothermal sediments.</title>
        <authorList>
            <person name="Dombrowski N."/>
            <person name="Teske A."/>
            <person name="Baker B.J."/>
        </authorList>
    </citation>
    <scope>NUCLEOTIDE SEQUENCE [LARGE SCALE GENOMIC DNA]</scope>
    <source>
        <strain evidence="1">B30_G17</strain>
    </source>
</reference>
<dbReference type="PANTHER" id="PTHR42869">
    <property type="entry name" value="SLL0572 PROTEIN"/>
    <property type="match status" value="1"/>
</dbReference>
<dbReference type="SUPFAM" id="SSF52540">
    <property type="entry name" value="P-loop containing nucleoside triphosphate hydrolases"/>
    <property type="match status" value="1"/>
</dbReference>
<organism evidence="1 2">
    <name type="scientific">Thermoproteota archaeon</name>
    <dbReference type="NCBI Taxonomy" id="2056631"/>
    <lineage>
        <taxon>Archaea</taxon>
        <taxon>Thermoproteota</taxon>
    </lineage>
</organism>
<accession>A0A497EU35</accession>
<dbReference type="InterPro" id="IPR027417">
    <property type="entry name" value="P-loop_NTPase"/>
</dbReference>
<evidence type="ECO:0000313" key="1">
    <source>
        <dbReference type="EMBL" id="RLE50795.1"/>
    </source>
</evidence>
<name>A0A497EU35_9CREN</name>
<comment type="caution">
    <text evidence="1">The sequence shown here is derived from an EMBL/GenBank/DDBJ whole genome shotgun (WGS) entry which is preliminary data.</text>
</comment>
<dbReference type="AlphaFoldDB" id="A0A497EU35"/>
<dbReference type="CDD" id="cd01983">
    <property type="entry name" value="SIMIBI"/>
    <property type="match status" value="1"/>
</dbReference>
<gene>
    <name evidence="1" type="ORF">DRJ21_01440</name>
</gene>
<dbReference type="Proteomes" id="UP000281962">
    <property type="component" value="Unassembled WGS sequence"/>
</dbReference>
<sequence length="439" mass="49214">MPKRVIIMGAAGRDFHNFNVYFRNNPNYEVVAFTATQIPGIEKRIYPPELAGPRYPNGIPIYPEEKLPELIREYNVDEVIFSYSDVSHEYVMHRASIALANGATFKLLGPKDTMLKSTKPVIAVCAARTGAGKSTVSRKVARVLKDLGVKVVVIRHPMPYGDLRKQICQRFEKIEDLEKYECTIEEKEEYEPHLNLGLIVYAGVDYEKILREAEKEAEIILWDGGNNDYPFYKPDLLIVVVDPLRPGHELKYFPGEVNVRMADVIIVNKVNSAKPEDVNLVIENVKKVNPNAIIIRANSEVSVDKPELIKGKKVVVIEDGPTLLHGDLTFGAGYIAAKKYGASEIVSPLTCAVGSIRKVVEERKCLAIPALGYGPVQLKELEETLAKAECDTIIMATPTDLRRFIKIDKPVVKVSFELEEIDRPSLRDILKDFISKIKG</sequence>
<dbReference type="Gene3D" id="3.40.50.720">
    <property type="entry name" value="NAD(P)-binding Rossmann-like Domain"/>
    <property type="match status" value="1"/>
</dbReference>
<dbReference type="PANTHER" id="PTHR42869:SF1">
    <property type="entry name" value="SLL0572 PROTEIN"/>
    <property type="match status" value="1"/>
</dbReference>